<reference evidence="1" key="1">
    <citation type="journal article" date="2015" name="Nature">
        <title>Complex archaea that bridge the gap between prokaryotes and eukaryotes.</title>
        <authorList>
            <person name="Spang A."/>
            <person name="Saw J.H."/>
            <person name="Jorgensen S.L."/>
            <person name="Zaremba-Niedzwiedzka K."/>
            <person name="Martijn J."/>
            <person name="Lind A.E."/>
            <person name="van Eijk R."/>
            <person name="Schleper C."/>
            <person name="Guy L."/>
            <person name="Ettema T.J."/>
        </authorList>
    </citation>
    <scope>NUCLEOTIDE SEQUENCE</scope>
</reference>
<protein>
    <submittedName>
        <fullName evidence="1">Uncharacterized protein</fullName>
    </submittedName>
</protein>
<comment type="caution">
    <text evidence="1">The sequence shown here is derived from an EMBL/GenBank/DDBJ whole genome shotgun (WGS) entry which is preliminary data.</text>
</comment>
<sequence length="76" mass="8495">MRLLNVDFLEAALVLWIIPDEAALSNALEVFVKSSAAFFLSFFSIATFKCATRFFNALLLSLFRAVITSVCLFLLI</sequence>
<evidence type="ECO:0000313" key="1">
    <source>
        <dbReference type="EMBL" id="KKM86957.1"/>
    </source>
</evidence>
<name>A0A0F9P0D7_9ZZZZ</name>
<dbReference type="EMBL" id="LAZR01007175">
    <property type="protein sequence ID" value="KKM86957.1"/>
    <property type="molecule type" value="Genomic_DNA"/>
</dbReference>
<dbReference type="AlphaFoldDB" id="A0A0F9P0D7"/>
<proteinExistence type="predicted"/>
<organism evidence="1">
    <name type="scientific">marine sediment metagenome</name>
    <dbReference type="NCBI Taxonomy" id="412755"/>
    <lineage>
        <taxon>unclassified sequences</taxon>
        <taxon>metagenomes</taxon>
        <taxon>ecological metagenomes</taxon>
    </lineage>
</organism>
<accession>A0A0F9P0D7</accession>
<gene>
    <name evidence="1" type="ORF">LCGC14_1273750</name>
</gene>